<protein>
    <submittedName>
        <fullName evidence="9">Aldo/keto reductase</fullName>
    </submittedName>
</protein>
<dbReference type="PROSITE" id="PS00063">
    <property type="entry name" value="ALDOKETO_REDUCTASE_3"/>
    <property type="match status" value="1"/>
</dbReference>
<feature type="site" description="Lowers pKa of active site Tyr" evidence="7">
    <location>
        <position position="76"/>
    </location>
</feature>
<sequence>MSHIPQITLNDGHSIAQLGFGVWQVSNEEVIPAIRTAIDVGYRSIDTAQGYGNEEGTGRAIAESGVPREELFITSKLRPKDQGFDATIDSFKASLKRLGLDYLDLFLIHWPAPGLDRYADSWKAFVQLQKDGLVRSIGVSNFLPEHLERVIGDTGVTPAVNQIELHPQFQQRDVRDFHAQHKIAIESYSPLGSGKGLLNNPVISEIAVKYGVTPAQAVLRWHLQQGLIVIPKSVHAERIRENFDVFGFQLDPVDMGKIDALDRPDGKIGSDPATNNSVW</sequence>
<dbReference type="Pfam" id="PF00248">
    <property type="entry name" value="Aldo_ket_red"/>
    <property type="match status" value="1"/>
</dbReference>
<evidence type="ECO:0000259" key="8">
    <source>
        <dbReference type="Pfam" id="PF00248"/>
    </source>
</evidence>
<evidence type="ECO:0000256" key="6">
    <source>
        <dbReference type="PIRSR" id="PIRSR000097-2"/>
    </source>
</evidence>
<evidence type="ECO:0000256" key="4">
    <source>
        <dbReference type="ARBA" id="ARBA00049445"/>
    </source>
</evidence>
<evidence type="ECO:0000313" key="9">
    <source>
        <dbReference type="EMBL" id="WEK05223.1"/>
    </source>
</evidence>
<comment type="catalytic activity">
    <reaction evidence="4">
        <text>hydroxyacetone + NADP(+) = methylglyoxal + NADPH + H(+)</text>
        <dbReference type="Rhea" id="RHEA:27986"/>
        <dbReference type="ChEBI" id="CHEBI:15378"/>
        <dbReference type="ChEBI" id="CHEBI:17158"/>
        <dbReference type="ChEBI" id="CHEBI:27957"/>
        <dbReference type="ChEBI" id="CHEBI:57783"/>
        <dbReference type="ChEBI" id="CHEBI:58349"/>
    </reaction>
</comment>
<dbReference type="InterPro" id="IPR036812">
    <property type="entry name" value="NAD(P)_OxRdtase_dom_sf"/>
</dbReference>
<dbReference type="EMBL" id="CP119312">
    <property type="protein sequence ID" value="WEK05223.1"/>
    <property type="molecule type" value="Genomic_DNA"/>
</dbReference>
<feature type="domain" description="NADP-dependent oxidoreductase" evidence="8">
    <location>
        <begin position="18"/>
        <end position="262"/>
    </location>
</feature>
<keyword evidence="3" id="KW-0560">Oxidoreductase</keyword>
<gene>
    <name evidence="9" type="ORF">P0Y65_02900</name>
</gene>
<feature type="binding site" evidence="6">
    <location>
        <position position="109"/>
    </location>
    <ligand>
        <name>substrate</name>
    </ligand>
</feature>
<proteinExistence type="inferred from homology"/>
<keyword evidence="2" id="KW-0521">NADP</keyword>
<dbReference type="SUPFAM" id="SSF51430">
    <property type="entry name" value="NAD(P)-linked oxidoreductase"/>
    <property type="match status" value="1"/>
</dbReference>
<dbReference type="PIRSF" id="PIRSF000097">
    <property type="entry name" value="AKR"/>
    <property type="match status" value="1"/>
</dbReference>
<name>A0AAJ5VXC8_9HYPH</name>
<comment type="similarity">
    <text evidence="1">Belongs to the aldo/keto reductase family.</text>
</comment>
<dbReference type="FunFam" id="3.20.20.100:FF:000002">
    <property type="entry name" value="2,5-diketo-D-gluconic acid reductase A"/>
    <property type="match status" value="1"/>
</dbReference>
<evidence type="ECO:0000256" key="2">
    <source>
        <dbReference type="ARBA" id="ARBA00022857"/>
    </source>
</evidence>
<dbReference type="PRINTS" id="PR00069">
    <property type="entry name" value="ALDKETRDTASE"/>
</dbReference>
<dbReference type="Gene3D" id="3.20.20.100">
    <property type="entry name" value="NADP-dependent oxidoreductase domain"/>
    <property type="match status" value="1"/>
</dbReference>
<feature type="active site" description="Proton donor" evidence="5">
    <location>
        <position position="51"/>
    </location>
</feature>
<dbReference type="AlphaFoldDB" id="A0AAJ5VXC8"/>
<dbReference type="PANTHER" id="PTHR43827">
    <property type="entry name" value="2,5-DIKETO-D-GLUCONIC ACID REDUCTASE"/>
    <property type="match status" value="1"/>
</dbReference>
<evidence type="ECO:0000256" key="5">
    <source>
        <dbReference type="PIRSR" id="PIRSR000097-1"/>
    </source>
</evidence>
<dbReference type="Proteomes" id="UP001217476">
    <property type="component" value="Chromosome"/>
</dbReference>
<accession>A0AAJ5VXC8</accession>
<dbReference type="GO" id="GO:0016616">
    <property type="term" value="F:oxidoreductase activity, acting on the CH-OH group of donors, NAD or NADP as acceptor"/>
    <property type="evidence" value="ECO:0007669"/>
    <property type="project" value="UniProtKB-ARBA"/>
</dbReference>
<evidence type="ECO:0000256" key="7">
    <source>
        <dbReference type="PIRSR" id="PIRSR000097-3"/>
    </source>
</evidence>
<dbReference type="InterPro" id="IPR023210">
    <property type="entry name" value="NADP_OxRdtase_dom"/>
</dbReference>
<dbReference type="PANTHER" id="PTHR43827:SF3">
    <property type="entry name" value="NADP-DEPENDENT OXIDOREDUCTASE DOMAIN-CONTAINING PROTEIN"/>
    <property type="match status" value="1"/>
</dbReference>
<dbReference type="InterPro" id="IPR020471">
    <property type="entry name" value="AKR"/>
</dbReference>
<evidence type="ECO:0000256" key="3">
    <source>
        <dbReference type="ARBA" id="ARBA00023002"/>
    </source>
</evidence>
<organism evidence="9 10">
    <name type="scientific">Candidatus Devosia phytovorans</name>
    <dbReference type="NCBI Taxonomy" id="3121372"/>
    <lineage>
        <taxon>Bacteria</taxon>
        <taxon>Pseudomonadati</taxon>
        <taxon>Pseudomonadota</taxon>
        <taxon>Alphaproteobacteria</taxon>
        <taxon>Hyphomicrobiales</taxon>
        <taxon>Devosiaceae</taxon>
        <taxon>Devosia</taxon>
    </lineage>
</organism>
<reference evidence="9" key="1">
    <citation type="submission" date="2023-03" db="EMBL/GenBank/DDBJ databases">
        <title>Andean soil-derived lignocellulolytic bacterial consortium as a source of novel taxa and putative plastic-active enzymes.</title>
        <authorList>
            <person name="Diaz-Garcia L."/>
            <person name="Chuvochina M."/>
            <person name="Feuerriegel G."/>
            <person name="Bunk B."/>
            <person name="Sproer C."/>
            <person name="Streit W.R."/>
            <person name="Rodriguez L.M."/>
            <person name="Overmann J."/>
            <person name="Jimenez D.J."/>
        </authorList>
    </citation>
    <scope>NUCLEOTIDE SEQUENCE</scope>
    <source>
        <strain evidence="9">MAG 4196</strain>
    </source>
</reference>
<evidence type="ECO:0000256" key="1">
    <source>
        <dbReference type="ARBA" id="ARBA00007905"/>
    </source>
</evidence>
<dbReference type="PROSITE" id="PS00062">
    <property type="entry name" value="ALDOKETO_REDUCTASE_2"/>
    <property type="match status" value="1"/>
</dbReference>
<dbReference type="InterPro" id="IPR018170">
    <property type="entry name" value="Aldo/ket_reductase_CS"/>
</dbReference>
<evidence type="ECO:0000313" key="10">
    <source>
        <dbReference type="Proteomes" id="UP001217476"/>
    </source>
</evidence>